<organism evidence="1 2">
    <name type="scientific">Lacipirellula parvula</name>
    <dbReference type="NCBI Taxonomy" id="2650471"/>
    <lineage>
        <taxon>Bacteria</taxon>
        <taxon>Pseudomonadati</taxon>
        <taxon>Planctomycetota</taxon>
        <taxon>Planctomycetia</taxon>
        <taxon>Pirellulales</taxon>
        <taxon>Lacipirellulaceae</taxon>
        <taxon>Lacipirellula</taxon>
    </lineage>
</organism>
<evidence type="ECO:0000313" key="1">
    <source>
        <dbReference type="EMBL" id="BBO36476.1"/>
    </source>
</evidence>
<dbReference type="KEGG" id="lpav:PLANPX_6088"/>
<dbReference type="AlphaFoldDB" id="A0A5K7XN88"/>
<reference evidence="2" key="1">
    <citation type="submission" date="2019-10" db="EMBL/GenBank/DDBJ databases">
        <title>Lacipirellula parvula gen. nov., sp. nov., representing a lineage of planctomycetes widespread in freshwater anoxic habitats, and description of the family Lacipirellulaceae.</title>
        <authorList>
            <person name="Dedysh S.N."/>
            <person name="Kulichevskaya I.S."/>
            <person name="Beletsky A.V."/>
            <person name="Rakitin A.L."/>
            <person name="Mardanov A.V."/>
            <person name="Ivanova A.A."/>
            <person name="Saltykova V.X."/>
            <person name="Rijpstra W.I.C."/>
            <person name="Sinninghe Damste J.S."/>
            <person name="Ravin N.V."/>
        </authorList>
    </citation>
    <scope>NUCLEOTIDE SEQUENCE [LARGE SCALE GENOMIC DNA]</scope>
    <source>
        <strain evidence="2">PX69</strain>
    </source>
</reference>
<proteinExistence type="predicted"/>
<protein>
    <submittedName>
        <fullName evidence="1">Uncharacterized protein</fullName>
    </submittedName>
</protein>
<sequence length="59" mass="6544">MTSFQILRSAQNDDEVATNCNAGSRRRVIYPSGGARSRPFPAKAAELTPLPRVERLQWG</sequence>
<gene>
    <name evidence="1" type="ORF">PLANPX_6088</name>
</gene>
<accession>A0A5K7XN88</accession>
<dbReference type="Proteomes" id="UP000326837">
    <property type="component" value="Chromosome"/>
</dbReference>
<name>A0A5K7XN88_9BACT</name>
<keyword evidence="2" id="KW-1185">Reference proteome</keyword>
<dbReference type="EMBL" id="AP021861">
    <property type="protein sequence ID" value="BBO36476.1"/>
    <property type="molecule type" value="Genomic_DNA"/>
</dbReference>
<evidence type="ECO:0000313" key="2">
    <source>
        <dbReference type="Proteomes" id="UP000326837"/>
    </source>
</evidence>